<gene>
    <name evidence="5" type="ORF">ACA1_042040</name>
</gene>
<comment type="similarity">
    <text evidence="1 2">Belongs to the DXO/Dom3Z family.</text>
</comment>
<keyword evidence="2" id="KW-0540">Nuclease</keyword>
<evidence type="ECO:0000256" key="1">
    <source>
        <dbReference type="ARBA" id="ARBA00006562"/>
    </source>
</evidence>
<dbReference type="RefSeq" id="XP_004338880.1">
    <property type="nucleotide sequence ID" value="XM_004338832.1"/>
</dbReference>
<dbReference type="AlphaFoldDB" id="L8GV91"/>
<dbReference type="KEGG" id="acan:ACA1_042040"/>
<dbReference type="GO" id="GO:0110155">
    <property type="term" value="P:NAD-cap decapping"/>
    <property type="evidence" value="ECO:0007669"/>
    <property type="project" value="TreeGrafter"/>
</dbReference>
<dbReference type="GO" id="GO:0003723">
    <property type="term" value="F:RNA binding"/>
    <property type="evidence" value="ECO:0007669"/>
    <property type="project" value="UniProtKB-KW"/>
</dbReference>
<dbReference type="VEuPathDB" id="AmoebaDB:ACA1_042040"/>
<dbReference type="GO" id="GO:0004518">
    <property type="term" value="F:nuclease activity"/>
    <property type="evidence" value="ECO:0007669"/>
    <property type="project" value="UniProtKB-KW"/>
</dbReference>
<comment type="function">
    <text evidence="2">Decapping enzyme for NAD-capped RNAs: specifically hydrolyzes the nicotinamide adenine dinucleotide (NAD) cap from a subset of RNAs by removing the entire NAD moiety from the 5'-end of an NAD-capped RNA.</text>
</comment>
<dbReference type="InterPro" id="IPR039039">
    <property type="entry name" value="RAI1-like_fam"/>
</dbReference>
<proteinExistence type="inferred from homology"/>
<protein>
    <recommendedName>
        <fullName evidence="2">Decapping nuclease</fullName>
        <ecNumber evidence="2">3.6.1.-</ecNumber>
    </recommendedName>
</protein>
<dbReference type="EC" id="3.6.1.-" evidence="2"/>
<feature type="compositionally biased region" description="Basic and acidic residues" evidence="3">
    <location>
        <begin position="12"/>
        <end position="22"/>
    </location>
</feature>
<accession>L8GV91</accession>
<comment type="subcellular location">
    <subcellularLocation>
        <location evidence="2">Nucleus</location>
    </subcellularLocation>
</comment>
<evidence type="ECO:0000313" key="5">
    <source>
        <dbReference type="EMBL" id="ELR16867.1"/>
    </source>
</evidence>
<feature type="region of interest" description="Disordered" evidence="3">
    <location>
        <begin position="1"/>
        <end position="33"/>
    </location>
</feature>
<keyword evidence="2" id="KW-0539">Nucleus</keyword>
<dbReference type="OrthoDB" id="5853397at2759"/>
<dbReference type="GO" id="GO:0034353">
    <property type="term" value="F:mRNA 5'-diphosphatase activity"/>
    <property type="evidence" value="ECO:0007669"/>
    <property type="project" value="TreeGrafter"/>
</dbReference>
<feature type="domain" description="RAI1-like" evidence="4">
    <location>
        <begin position="52"/>
        <end position="401"/>
    </location>
</feature>
<dbReference type="InterPro" id="IPR013961">
    <property type="entry name" value="RAI1"/>
</dbReference>
<comment type="cofactor">
    <cofactor evidence="2">
        <name>a divalent metal cation</name>
        <dbReference type="ChEBI" id="CHEBI:60240"/>
    </cofactor>
</comment>
<reference evidence="5 6" key="1">
    <citation type="journal article" date="2013" name="Genome Biol.">
        <title>Genome of Acanthamoeba castellanii highlights extensive lateral gene transfer and early evolution of tyrosine kinase signaling.</title>
        <authorList>
            <person name="Clarke M."/>
            <person name="Lohan A.J."/>
            <person name="Liu B."/>
            <person name="Lagkouvardos I."/>
            <person name="Roy S."/>
            <person name="Zafar N."/>
            <person name="Bertelli C."/>
            <person name="Schilde C."/>
            <person name="Kianianmomeni A."/>
            <person name="Burglin T.R."/>
            <person name="Frech C."/>
            <person name="Turcotte B."/>
            <person name="Kopec K.O."/>
            <person name="Synnott J.M."/>
            <person name="Choo C."/>
            <person name="Paponov I."/>
            <person name="Finkler A."/>
            <person name="Soon Heng Tan C."/>
            <person name="Hutchins A.P."/>
            <person name="Weinmeier T."/>
            <person name="Rattei T."/>
            <person name="Chu J.S."/>
            <person name="Gimenez G."/>
            <person name="Irimia M."/>
            <person name="Rigden D.J."/>
            <person name="Fitzpatrick D.A."/>
            <person name="Lorenzo-Morales J."/>
            <person name="Bateman A."/>
            <person name="Chiu C.H."/>
            <person name="Tang P."/>
            <person name="Hegemann P."/>
            <person name="Fromm H."/>
            <person name="Raoult D."/>
            <person name="Greub G."/>
            <person name="Miranda-Saavedra D."/>
            <person name="Chen N."/>
            <person name="Nash P."/>
            <person name="Ginger M.L."/>
            <person name="Horn M."/>
            <person name="Schaap P."/>
            <person name="Caler L."/>
            <person name="Loftus B."/>
        </authorList>
    </citation>
    <scope>NUCLEOTIDE SEQUENCE [LARGE SCALE GENOMIC DNA]</scope>
    <source>
        <strain evidence="5 6">Neff</strain>
    </source>
</reference>
<name>L8GV91_ACACF</name>
<evidence type="ECO:0000256" key="3">
    <source>
        <dbReference type="SAM" id="MobiDB-lite"/>
    </source>
</evidence>
<dbReference type="EMBL" id="KB007981">
    <property type="protein sequence ID" value="ELR16867.1"/>
    <property type="molecule type" value="Genomic_DNA"/>
</dbReference>
<dbReference type="OMA" id="VVTWRGH"/>
<dbReference type="PANTHER" id="PTHR12395:SF9">
    <property type="entry name" value="DECAPPING AND EXORIBONUCLEASE PROTEIN"/>
    <property type="match status" value="1"/>
</dbReference>
<dbReference type="GO" id="GO:0005634">
    <property type="term" value="C:nucleus"/>
    <property type="evidence" value="ECO:0007669"/>
    <property type="project" value="UniProtKB-SubCell"/>
</dbReference>
<keyword evidence="2" id="KW-0479">Metal-binding</keyword>
<dbReference type="STRING" id="1257118.L8GV91"/>
<dbReference type="GO" id="GO:0000956">
    <property type="term" value="P:nuclear-transcribed mRNA catabolic process"/>
    <property type="evidence" value="ECO:0007669"/>
    <property type="project" value="TreeGrafter"/>
</dbReference>
<dbReference type="GO" id="GO:0000166">
    <property type="term" value="F:nucleotide binding"/>
    <property type="evidence" value="ECO:0007669"/>
    <property type="project" value="UniProtKB-KW"/>
</dbReference>
<sequence length="422" mass="48578">MEAEAAPRNKRARQEEGPREAYAEPAATPNQESPIFAVSAQAYHRWKFPHYSQPREVGCMSRDADHQWHNDSDQELRYFKEPAPGCDLSAGFDTFVKKDEEKEKQEHITPILSWLHHQRAGGSRASSYKRREMDVIAHPQFVAWRGSFARLLCAPYNRSESWRLLVCRFKGTIYIADKDTPETQARRRNQTQREELMGYWGYKFEDYSTRPRTGLQEPNEGPVSNIPCYCTVVRARLGSHLLLMSGETDCCMEGQAKPPDNYVELKTNKVLMTERDRTSFERYKLLKFWSQSFLAGVPRVVVGFRDDEGIVRTVQHFKTLELPRFVEGKRNMWDSAVCMNFCDQFLTWVAWLFEQEDQEKTASGGDDDAKVVWALDYGAPFSHVQATRFKDGSLAFLPAWFTSATPTNPPSPHHPPPDTPHA</sequence>
<keyword evidence="2" id="KW-0694">RNA-binding</keyword>
<evidence type="ECO:0000313" key="6">
    <source>
        <dbReference type="Proteomes" id="UP000011083"/>
    </source>
</evidence>
<evidence type="ECO:0000259" key="4">
    <source>
        <dbReference type="Pfam" id="PF08652"/>
    </source>
</evidence>
<keyword evidence="2" id="KW-0547">Nucleotide-binding</keyword>
<evidence type="ECO:0000256" key="2">
    <source>
        <dbReference type="RuleBase" id="RU367113"/>
    </source>
</evidence>
<dbReference type="GeneID" id="14917580"/>
<keyword evidence="6" id="KW-1185">Reference proteome</keyword>
<dbReference type="GO" id="GO:0005829">
    <property type="term" value="C:cytosol"/>
    <property type="evidence" value="ECO:0007669"/>
    <property type="project" value="TreeGrafter"/>
</dbReference>
<dbReference type="GO" id="GO:0046872">
    <property type="term" value="F:metal ion binding"/>
    <property type="evidence" value="ECO:0007669"/>
    <property type="project" value="UniProtKB-KW"/>
</dbReference>
<keyword evidence="2" id="KW-0378">Hydrolase</keyword>
<dbReference type="Proteomes" id="UP000011083">
    <property type="component" value="Unassembled WGS sequence"/>
</dbReference>
<dbReference type="Pfam" id="PF08652">
    <property type="entry name" value="RAI1"/>
    <property type="match status" value="1"/>
</dbReference>
<dbReference type="PANTHER" id="PTHR12395">
    <property type="entry name" value="DOM-3 RELATED"/>
    <property type="match status" value="1"/>
</dbReference>
<organism evidence="5 6">
    <name type="scientific">Acanthamoeba castellanii (strain ATCC 30010 / Neff)</name>
    <dbReference type="NCBI Taxonomy" id="1257118"/>
    <lineage>
        <taxon>Eukaryota</taxon>
        <taxon>Amoebozoa</taxon>
        <taxon>Discosea</taxon>
        <taxon>Longamoebia</taxon>
        <taxon>Centramoebida</taxon>
        <taxon>Acanthamoebidae</taxon>
        <taxon>Acanthamoeba</taxon>
    </lineage>
</organism>